<dbReference type="AlphaFoldDB" id="A0A9D1FIQ7"/>
<dbReference type="Gene3D" id="1.10.10.580">
    <property type="entry name" value="Structural maintenance of chromosome 1. Chain E"/>
    <property type="match status" value="1"/>
</dbReference>
<dbReference type="PANTHER" id="PTHR33969">
    <property type="entry name" value="SEGREGATION AND CONDENSATION PROTEIN A"/>
    <property type="match status" value="1"/>
</dbReference>
<proteinExistence type="predicted"/>
<name>A0A9D1FIQ7_9BACT</name>
<dbReference type="PANTHER" id="PTHR33969:SF2">
    <property type="entry name" value="SEGREGATION AND CONDENSATION PROTEIN A"/>
    <property type="match status" value="1"/>
</dbReference>
<accession>A0A9D1FIQ7</accession>
<reference evidence="3" key="1">
    <citation type="submission" date="2020-10" db="EMBL/GenBank/DDBJ databases">
        <authorList>
            <person name="Gilroy R."/>
        </authorList>
    </citation>
    <scope>NUCLEOTIDE SEQUENCE</scope>
    <source>
        <strain evidence="3">CHK152-2871</strain>
    </source>
</reference>
<comment type="caution">
    <text evidence="3">The sequence shown here is derived from an EMBL/GenBank/DDBJ whole genome shotgun (WGS) entry which is preliminary data.</text>
</comment>
<dbReference type="Gene3D" id="6.10.250.2410">
    <property type="match status" value="1"/>
</dbReference>
<dbReference type="InterPro" id="IPR023093">
    <property type="entry name" value="ScpA-like_C"/>
</dbReference>
<sequence>MNNSVQDFYGNNNDILKEITNLDSTVDFSANVEYISKNGIQKDGNVDTIEILVDLARSGKIDPWNIDIVDLYDKYMERLSQLKIKNLKSIGRALLFTSILLRLKSNVIEGLSLEDLEPQEDEFFEDDGFEADYEAEQLQLPSSNVISFDEVLQRRTSVRLNRNRNVTLKDLIRHLEFYEQLEKKQSLKNALERQKRRVRDYSKLKAKDILNLAHDEYIETVVEKMRQNLEQIFKKEEKIELRELTLLGFDKSSAYIAVLFLMVKDDIDIVQEDFYGKLYVKKAQKSAEEEVAN</sequence>
<evidence type="ECO:0000256" key="2">
    <source>
        <dbReference type="SAM" id="Coils"/>
    </source>
</evidence>
<evidence type="ECO:0000313" key="4">
    <source>
        <dbReference type="Proteomes" id="UP000886865"/>
    </source>
</evidence>
<organism evidence="3 4">
    <name type="scientific">Candidatus Galligastranaerophilus intestinavium</name>
    <dbReference type="NCBI Taxonomy" id="2840836"/>
    <lineage>
        <taxon>Bacteria</taxon>
        <taxon>Candidatus Galligastranaerophilus</taxon>
    </lineage>
</organism>
<evidence type="ECO:0000313" key="3">
    <source>
        <dbReference type="EMBL" id="HIS73950.1"/>
    </source>
</evidence>
<feature type="coiled-coil region" evidence="2">
    <location>
        <begin position="184"/>
        <end position="242"/>
    </location>
</feature>
<dbReference type="Pfam" id="PF02616">
    <property type="entry name" value="SMC_ScpA"/>
    <property type="match status" value="1"/>
</dbReference>
<protein>
    <recommendedName>
        <fullName evidence="1">Segregation and condensation protein A</fullName>
    </recommendedName>
</protein>
<dbReference type="Proteomes" id="UP000886865">
    <property type="component" value="Unassembled WGS sequence"/>
</dbReference>
<evidence type="ECO:0000256" key="1">
    <source>
        <dbReference type="ARBA" id="ARBA00044777"/>
    </source>
</evidence>
<dbReference type="InterPro" id="IPR003768">
    <property type="entry name" value="ScpA"/>
</dbReference>
<reference evidence="3" key="2">
    <citation type="journal article" date="2021" name="PeerJ">
        <title>Extensive microbial diversity within the chicken gut microbiome revealed by metagenomics and culture.</title>
        <authorList>
            <person name="Gilroy R."/>
            <person name="Ravi A."/>
            <person name="Getino M."/>
            <person name="Pursley I."/>
            <person name="Horton D.L."/>
            <person name="Alikhan N.F."/>
            <person name="Baker D."/>
            <person name="Gharbi K."/>
            <person name="Hall N."/>
            <person name="Watson M."/>
            <person name="Adriaenssens E.M."/>
            <person name="Foster-Nyarko E."/>
            <person name="Jarju S."/>
            <person name="Secka A."/>
            <person name="Antonio M."/>
            <person name="Oren A."/>
            <person name="Chaudhuri R.R."/>
            <person name="La Ragione R."/>
            <person name="Hildebrand F."/>
            <person name="Pallen M.J."/>
        </authorList>
    </citation>
    <scope>NUCLEOTIDE SEQUENCE</scope>
    <source>
        <strain evidence="3">CHK152-2871</strain>
    </source>
</reference>
<keyword evidence="2" id="KW-0175">Coiled coil</keyword>
<dbReference type="EMBL" id="DVJQ01000025">
    <property type="protein sequence ID" value="HIS73950.1"/>
    <property type="molecule type" value="Genomic_DNA"/>
</dbReference>
<gene>
    <name evidence="3" type="ORF">IAA86_02895</name>
</gene>